<name>A0ABD3SFU2_9STRA</name>
<dbReference type="Gene3D" id="3.40.33.10">
    <property type="entry name" value="CAP"/>
    <property type="match status" value="1"/>
</dbReference>
<evidence type="ECO:0000259" key="2">
    <source>
        <dbReference type="SMART" id="SM00198"/>
    </source>
</evidence>
<accession>A0ABD3SFU2</accession>
<dbReference type="SUPFAM" id="SSF55797">
    <property type="entry name" value="PR-1-like"/>
    <property type="match status" value="1"/>
</dbReference>
<dbReference type="Proteomes" id="UP001530377">
    <property type="component" value="Unassembled WGS sequence"/>
</dbReference>
<feature type="chain" id="PRO_5044815629" description="SCP domain-containing protein" evidence="1">
    <location>
        <begin position="22"/>
        <end position="464"/>
    </location>
</feature>
<keyword evidence="4" id="KW-1185">Reference proteome</keyword>
<dbReference type="EMBL" id="JALLPB020000042">
    <property type="protein sequence ID" value="KAL3823255.1"/>
    <property type="molecule type" value="Genomic_DNA"/>
</dbReference>
<sequence length="464" mass="51006">MIQLVLITFLTLPFLFTADYAADDRRLGAPQVNYGESVSSEPLTFEIPKQEPVDRWSLLREASVYMISDDPYHAAGGQRASGTGTGVVVAAHPDHEGAVHFEPAAGSPPTDRGGEVQTEGEATKGDIAVARRLRRVDRDRSIVEVDRPDLTDEIGQDGSNKVRIRAPHEGLSLPDDIEGSAGRSLQCTMVKIMFKVDKYGKETTVKLIGSGGAVMSSVNEVAAYQTETMTSCVEDGTYTFKLTDIDGICCANGKGWYKLYVGGTLLVSGGYFIGSKTHTIKIGYDWHSRMDSRDTEWLRAHNARRRLYNGGAGYKALRWANSLAQDAKGHAEYLANDCFNVELTHLSHAKGVSEGENLAKNHGMNEWGSLYPADKIVGRWVENELTWPYPDNAHYTQVVWRATSYVGCGESVRQHSNGSSCRVQVCRYQPPGNCQVSNGNWQAEAWKDETACGEQCPTTEGCYK</sequence>
<dbReference type="InterPro" id="IPR001283">
    <property type="entry name" value="CRISP-related"/>
</dbReference>
<organism evidence="3 4">
    <name type="scientific">Cyclostephanos tholiformis</name>
    <dbReference type="NCBI Taxonomy" id="382380"/>
    <lineage>
        <taxon>Eukaryota</taxon>
        <taxon>Sar</taxon>
        <taxon>Stramenopiles</taxon>
        <taxon>Ochrophyta</taxon>
        <taxon>Bacillariophyta</taxon>
        <taxon>Coscinodiscophyceae</taxon>
        <taxon>Thalassiosirophycidae</taxon>
        <taxon>Stephanodiscales</taxon>
        <taxon>Stephanodiscaceae</taxon>
        <taxon>Cyclostephanos</taxon>
    </lineage>
</organism>
<evidence type="ECO:0000313" key="3">
    <source>
        <dbReference type="EMBL" id="KAL3823255.1"/>
    </source>
</evidence>
<dbReference type="InterPro" id="IPR014044">
    <property type="entry name" value="CAP_dom"/>
</dbReference>
<reference evidence="3 4" key="1">
    <citation type="submission" date="2024-10" db="EMBL/GenBank/DDBJ databases">
        <title>Updated reference genomes for cyclostephanoid diatoms.</title>
        <authorList>
            <person name="Roberts W.R."/>
            <person name="Alverson A.J."/>
        </authorList>
    </citation>
    <scope>NUCLEOTIDE SEQUENCE [LARGE SCALE GENOMIC DNA]</scope>
    <source>
        <strain evidence="3 4">AJA228-03</strain>
    </source>
</reference>
<proteinExistence type="predicted"/>
<dbReference type="SMART" id="SM00198">
    <property type="entry name" value="SCP"/>
    <property type="match status" value="1"/>
</dbReference>
<comment type="caution">
    <text evidence="3">The sequence shown here is derived from an EMBL/GenBank/DDBJ whole genome shotgun (WGS) entry which is preliminary data.</text>
</comment>
<dbReference type="Pfam" id="PF00188">
    <property type="entry name" value="CAP"/>
    <property type="match status" value="1"/>
</dbReference>
<dbReference type="PANTHER" id="PTHR10334">
    <property type="entry name" value="CYSTEINE-RICH SECRETORY PROTEIN-RELATED"/>
    <property type="match status" value="1"/>
</dbReference>
<keyword evidence="1" id="KW-0732">Signal</keyword>
<dbReference type="InterPro" id="IPR035940">
    <property type="entry name" value="CAP_sf"/>
</dbReference>
<protein>
    <recommendedName>
        <fullName evidence="2">SCP domain-containing protein</fullName>
    </recommendedName>
</protein>
<feature type="signal peptide" evidence="1">
    <location>
        <begin position="1"/>
        <end position="21"/>
    </location>
</feature>
<evidence type="ECO:0000256" key="1">
    <source>
        <dbReference type="SAM" id="SignalP"/>
    </source>
</evidence>
<feature type="domain" description="SCP" evidence="2">
    <location>
        <begin position="292"/>
        <end position="436"/>
    </location>
</feature>
<evidence type="ECO:0000313" key="4">
    <source>
        <dbReference type="Proteomes" id="UP001530377"/>
    </source>
</evidence>
<dbReference type="PRINTS" id="PR00837">
    <property type="entry name" value="V5TPXLIKE"/>
</dbReference>
<gene>
    <name evidence="3" type="ORF">ACHAXA_011100</name>
</gene>
<dbReference type="AlphaFoldDB" id="A0ABD3SFU2"/>